<evidence type="ECO:0000256" key="2">
    <source>
        <dbReference type="SAM" id="MobiDB-lite"/>
    </source>
</evidence>
<feature type="coiled-coil region" evidence="1">
    <location>
        <begin position="1067"/>
        <end position="1102"/>
    </location>
</feature>
<evidence type="ECO:0000313" key="3">
    <source>
        <dbReference type="EMBL" id="OLP87603.1"/>
    </source>
</evidence>
<sequence length="1363" mass="149579">MRAASPASMTPRTREGRPVARRSANFFMQVQVSREVQRGFCLGLGIKAPPVFVKTRTGAIVTQVTQESFLAAGIVGSELAALRNPAEGLCFGVDRPISELRQSEVTSNAPDRKGDWPGSLAHCLFICFQDAPVLSSKALGLALLAYAAVPHYAAKAAEEQLDEQAAPAKAVAEAHAKAMQEQREQYEGMLEEQREQYEGMLEALQAGAVACGQEQQEQYEYEDMLEVERRRAELEHARRQQVEEKLATAVELNEEALATMMTMSEAHEQKLQEMQALRVEQLSLERKDRLQAEAEVRQLQAELEKFSVVSISDSELAAEAEAETAAAAASSSTPPDAQPHTAEASSSTRQIVEMPSATAQTQVAGQMPRRDYRDITCWQGAGVYGKSAAELLAGRRAAEEHAAAAMSMELLAILLYPCRQDGTSKQDQAERVQEVRNLYRSKHGPHSTPNAVAWLPMDATCRNHLDGVGWCALRIRLGATGRMVVFEPSECNVCAARWILQPVSPDEGGSAQNFLTKTTGVLKRDQPAEGRLCQVRHVSAMVTAWTYTVAENESRKLCGPPAHVQFSETAAYCKRRPTPASSVDRPAVTVTPQGQAALVSLFAGWGRGMWARARRRPEQYEGMLEVERRRAELEWEVVESRSGDGAFSPAKVLAATRLARSAFVWCVDSDLSQQIQYVGAITRRSTDTASVSVGLRCPSSLWRHEQYESMLEGRPVARRSANYFMQVQVSREVQRRFCLGLGIAIGLLSQSAGGISSSELEVTEPEPAGPTEQDAPALRQSDVLVLQERQGEQAAPAKEQVLMNALRDVEVVELGSKAGAVAHDGGEQGQPVSIFWQEQREQYESMLEVQRGFCLGLGIKAPPVFVKTRTGAVVTQVRAVDLHARATLRQGFVETRSELAALRNPAEGLCFGVDRPSSELRQSEVTANAPDRKGDWPGSLAHCLFICFQDAPVLASKDAPAPRQSYVLVPQALGLALLAYAAVPHNAAKAAEEQQDEQAAPAKEQQETFARMLQALQAGAVACGRERGQRVRRLGQWHVGGSVGSVSEGLRCLSSLWQEQRQHFEGLLEVERRCTELEHDRRQQVEEKLALALELKEEAEGRGDKEQKDFREAALEAAARDHAQILQEQRQHFEGLLEAERRCTELEHGRRHQEKLATALEAKAEVLEANDKTLEEVQALHLDQLSLERKQRLQAEAEVRQLQAELEKFSIVSISDSELAAEAEAETAAAAASSSTPPDAQPHTAEASSSTRQIVEMPSATAQTQVAGQMPRRDYRDITSWQGAGVYGKSAAELLAGRRAAEEHAAAAMSMELLAILQYPCQQDGTSKQEQAERVQEVRNLYRSKHGPHSTPNAVAWLPMDAT</sequence>
<gene>
    <name evidence="3" type="ORF">AK812_SmicGene31153</name>
</gene>
<dbReference type="OrthoDB" id="432825at2759"/>
<dbReference type="EMBL" id="LSRX01000852">
    <property type="protein sequence ID" value="OLP87603.1"/>
    <property type="molecule type" value="Genomic_DNA"/>
</dbReference>
<feature type="compositionally biased region" description="Low complexity" evidence="2">
    <location>
        <begin position="323"/>
        <end position="335"/>
    </location>
</feature>
<proteinExistence type="predicted"/>
<keyword evidence="4" id="KW-1185">Reference proteome</keyword>
<feature type="region of interest" description="Disordered" evidence="2">
    <location>
        <begin position="1225"/>
        <end position="1271"/>
    </location>
</feature>
<evidence type="ECO:0000256" key="1">
    <source>
        <dbReference type="SAM" id="Coils"/>
    </source>
</evidence>
<feature type="region of interest" description="Disordered" evidence="2">
    <location>
        <begin position="320"/>
        <end position="351"/>
    </location>
</feature>
<feature type="compositionally biased region" description="Low complexity" evidence="2">
    <location>
        <begin position="1226"/>
        <end position="1238"/>
    </location>
</feature>
<feature type="region of interest" description="Disordered" evidence="2">
    <location>
        <begin position="1"/>
        <end position="20"/>
    </location>
</feature>
<protein>
    <submittedName>
        <fullName evidence="3">Uncharacterized protein</fullName>
    </submittedName>
</protein>
<name>A0A1Q9CXE6_SYMMI</name>
<reference evidence="3 4" key="1">
    <citation type="submission" date="2016-02" db="EMBL/GenBank/DDBJ databases">
        <title>Genome analysis of coral dinoflagellate symbionts highlights evolutionary adaptations to a symbiotic lifestyle.</title>
        <authorList>
            <person name="Aranda M."/>
            <person name="Li Y."/>
            <person name="Liew Y.J."/>
            <person name="Baumgarten S."/>
            <person name="Simakov O."/>
            <person name="Wilson M."/>
            <person name="Piel J."/>
            <person name="Ashoor H."/>
            <person name="Bougouffa S."/>
            <person name="Bajic V.B."/>
            <person name="Ryu T."/>
            <person name="Ravasi T."/>
            <person name="Bayer T."/>
            <person name="Micklem G."/>
            <person name="Kim H."/>
            <person name="Bhak J."/>
            <person name="Lajeunesse T.C."/>
            <person name="Voolstra C.R."/>
        </authorList>
    </citation>
    <scope>NUCLEOTIDE SEQUENCE [LARGE SCALE GENOMIC DNA]</scope>
    <source>
        <strain evidence="3 4">CCMP2467</strain>
    </source>
</reference>
<comment type="caution">
    <text evidence="3">The sequence shown here is derived from an EMBL/GenBank/DDBJ whole genome shotgun (WGS) entry which is preliminary data.</text>
</comment>
<dbReference type="Proteomes" id="UP000186817">
    <property type="component" value="Unassembled WGS sequence"/>
</dbReference>
<evidence type="ECO:0000313" key="4">
    <source>
        <dbReference type="Proteomes" id="UP000186817"/>
    </source>
</evidence>
<accession>A0A1Q9CXE6</accession>
<keyword evidence="1" id="KW-0175">Coiled coil</keyword>
<feature type="coiled-coil region" evidence="1">
    <location>
        <begin position="1150"/>
        <end position="1212"/>
    </location>
</feature>
<feature type="coiled-coil region" evidence="1">
    <location>
        <begin position="169"/>
        <end position="309"/>
    </location>
</feature>
<feature type="region of interest" description="Disordered" evidence="2">
    <location>
        <begin position="758"/>
        <end position="777"/>
    </location>
</feature>
<organism evidence="3 4">
    <name type="scientific">Symbiodinium microadriaticum</name>
    <name type="common">Dinoflagellate</name>
    <name type="synonym">Zooxanthella microadriatica</name>
    <dbReference type="NCBI Taxonomy" id="2951"/>
    <lineage>
        <taxon>Eukaryota</taxon>
        <taxon>Sar</taxon>
        <taxon>Alveolata</taxon>
        <taxon>Dinophyceae</taxon>
        <taxon>Suessiales</taxon>
        <taxon>Symbiodiniaceae</taxon>
        <taxon>Symbiodinium</taxon>
    </lineage>
</organism>